<dbReference type="OrthoDB" id="1122568at2"/>
<name>A0A150WY40_ROSEK</name>
<proteinExistence type="predicted"/>
<feature type="transmembrane region" description="Helical" evidence="1">
    <location>
        <begin position="38"/>
        <end position="58"/>
    </location>
</feature>
<dbReference type="STRING" id="279360.MB14_11600"/>
<dbReference type="Proteomes" id="UP000075583">
    <property type="component" value="Unassembled WGS sequence"/>
</dbReference>
<feature type="signal peptide" evidence="2">
    <location>
        <begin position="1"/>
        <end position="20"/>
    </location>
</feature>
<evidence type="ECO:0000313" key="4">
    <source>
        <dbReference type="Proteomes" id="UP000075583"/>
    </source>
</evidence>
<keyword evidence="2" id="KW-0732">Signal</keyword>
<feature type="transmembrane region" description="Helical" evidence="1">
    <location>
        <begin position="114"/>
        <end position="132"/>
    </location>
</feature>
<dbReference type="Pfam" id="PF22503">
    <property type="entry name" value="DUF6992"/>
    <property type="match status" value="1"/>
</dbReference>
<keyword evidence="1" id="KW-1133">Transmembrane helix</keyword>
<gene>
    <name evidence="3" type="ORF">MB14_11600</name>
</gene>
<evidence type="ECO:0008006" key="5">
    <source>
        <dbReference type="Google" id="ProtNLM"/>
    </source>
</evidence>
<dbReference type="InterPro" id="IPR054261">
    <property type="entry name" value="DUF6992"/>
</dbReference>
<feature type="chain" id="PRO_5007573901" description="Outer membrane protein beta-barrel domain-containing protein" evidence="2">
    <location>
        <begin position="21"/>
        <end position="198"/>
    </location>
</feature>
<dbReference type="EMBL" id="LQZQ01000051">
    <property type="protein sequence ID" value="KYG71411.1"/>
    <property type="molecule type" value="Genomic_DNA"/>
</dbReference>
<protein>
    <recommendedName>
        <fullName evidence="5">Outer membrane protein beta-barrel domain-containing protein</fullName>
    </recommendedName>
</protein>
<accession>A0A150WY40</accession>
<evidence type="ECO:0000256" key="1">
    <source>
        <dbReference type="SAM" id="Phobius"/>
    </source>
</evidence>
<comment type="caution">
    <text evidence="3">The sequence shown here is derived from an EMBL/GenBank/DDBJ whole genome shotgun (WGS) entry which is preliminary data.</text>
</comment>
<feature type="transmembrane region" description="Helical" evidence="1">
    <location>
        <begin position="153"/>
        <end position="171"/>
    </location>
</feature>
<evidence type="ECO:0000313" key="3">
    <source>
        <dbReference type="EMBL" id="KYG71411.1"/>
    </source>
</evidence>
<keyword evidence="4" id="KW-1185">Reference proteome</keyword>
<evidence type="ECO:0000256" key="2">
    <source>
        <dbReference type="SAM" id="SignalP"/>
    </source>
</evidence>
<keyword evidence="1" id="KW-0472">Membrane</keyword>
<keyword evidence="1" id="KW-0812">Transmembrane</keyword>
<dbReference type="RefSeq" id="WP_062594128.1">
    <property type="nucleotide sequence ID" value="NZ_LQZQ01000051.1"/>
</dbReference>
<reference evidence="3" key="1">
    <citation type="submission" date="2016-01" db="EMBL/GenBank/DDBJ databases">
        <title>Genome sequencing of Roseivirga ehrenbergii KMM 6017.</title>
        <authorList>
            <person name="Selvaratnam C."/>
            <person name="Thevarajoo S."/>
            <person name="Goh K.M."/>
            <person name="Ee R."/>
            <person name="Chan K.-G."/>
            <person name="Chong C.S."/>
        </authorList>
    </citation>
    <scope>NUCLEOTIDE SEQUENCE [LARGE SCALE GENOMIC DNA]</scope>
    <source>
        <strain evidence="3">KMM 6017</strain>
    </source>
</reference>
<dbReference type="AlphaFoldDB" id="A0A150WY40"/>
<organism evidence="3 4">
    <name type="scientific">Roseivirga ehrenbergii (strain DSM 102268 / JCM 13514 / KCTC 12282 / NCIMB 14502 / KMM 6017)</name>
    <dbReference type="NCBI Taxonomy" id="279360"/>
    <lineage>
        <taxon>Bacteria</taxon>
        <taxon>Pseudomonadati</taxon>
        <taxon>Bacteroidota</taxon>
        <taxon>Cytophagia</taxon>
        <taxon>Cytophagales</taxon>
        <taxon>Roseivirgaceae</taxon>
        <taxon>Roseivirga</taxon>
    </lineage>
</organism>
<sequence length="198" mass="21716">MKKSLILTLFLVFITFQALGQSSDLTVFNADRLELNKVGMIVLGSWAVGNFATNAALLRNPSTKEQGHFYRMNIYWNVVNLALAVPGLRNSLIANPGSISLTESIGDYHQMGKVLLINAGLDVAYITGGFLMKEMAKTRPNKQDLLNGYGKSLILQGGFLFAFDVVMYGLLQSKSESLNKIIETVTVNADGFSLALRF</sequence>